<evidence type="ECO:0000256" key="2">
    <source>
        <dbReference type="SAM" id="Coils"/>
    </source>
</evidence>
<reference evidence="4 5" key="1">
    <citation type="submission" date="2011-07" db="EMBL/GenBank/DDBJ databases">
        <authorList>
            <person name="Coyne R."/>
            <person name="Brami D."/>
            <person name="Johnson J."/>
            <person name="Hostetler J."/>
            <person name="Hannick L."/>
            <person name="Clark T."/>
            <person name="Cassidy-Hanley D."/>
            <person name="Inman J."/>
        </authorList>
    </citation>
    <scope>NUCLEOTIDE SEQUENCE [LARGE SCALE GENOMIC DNA]</scope>
    <source>
        <strain evidence="4 5">G5</strain>
    </source>
</reference>
<name>G0QPI0_ICHMU</name>
<feature type="coiled-coil region" evidence="2">
    <location>
        <begin position="347"/>
        <end position="400"/>
    </location>
</feature>
<feature type="domain" description="Cilia- and flagella-associated protein 58 central coiled coil" evidence="3">
    <location>
        <begin position="9"/>
        <end position="271"/>
    </location>
</feature>
<sequence length="417" mass="49976">MYKNDTAEKLAQQLQQYRQERNQLQTDLLDLKNKVNFFVDKLKQIENEKIIIEVKMREEKKQRDEIKEKVVKDEERRKKIKETEAKLKAQQHLYEEVRKHKNKYSKNLSETQDEIAEIKRRYKITNHQISQLKEEIDAKEIALAKEHFEHKKKDKAIEEHAHILEKNKKDIDGMQEEIKNFKGEINKLQFIIKESETKRTKLKEEYEVVVSERDILGTQLIRRNDESALLYEQIKIQQNTLAEGEQAYREREGDIQLLEYKKNDLVRSLRIFKRQVADIPELKNQIKNYRKVLIEEQLKVKALSQELENPMNETRCRKLEGNDPDVFEMRAKLVTLQKRLISKTEQVVEKEVLIQQKEKQIQELREIMQKQPGPEEAKKLSSLQQSLKQRTRQMKALAAELNIESNQRFIRNQKKIL</sequence>
<dbReference type="EMBL" id="GL983558">
    <property type="protein sequence ID" value="EGR32879.1"/>
    <property type="molecule type" value="Genomic_DNA"/>
</dbReference>
<accession>G0QPI0</accession>
<evidence type="ECO:0000256" key="1">
    <source>
        <dbReference type="ARBA" id="ARBA00023054"/>
    </source>
</evidence>
<protein>
    <recommendedName>
        <fullName evidence="3">Cilia- and flagella-associated protein 58 central coiled coil domain-containing protein</fullName>
    </recommendedName>
</protein>
<dbReference type="PANTHER" id="PTHR32083">
    <property type="entry name" value="CILIA AND FLAGELLA-ASSOCIATED PROTEIN 58-RELATED"/>
    <property type="match status" value="1"/>
</dbReference>
<dbReference type="InParanoid" id="G0QPI0"/>
<feature type="coiled-coil region" evidence="2">
    <location>
        <begin position="279"/>
        <end position="306"/>
    </location>
</feature>
<dbReference type="AlphaFoldDB" id="G0QPI0"/>
<feature type="coiled-coil region" evidence="2">
    <location>
        <begin position="3"/>
        <end position="212"/>
    </location>
</feature>
<evidence type="ECO:0000313" key="5">
    <source>
        <dbReference type="Proteomes" id="UP000008983"/>
    </source>
</evidence>
<dbReference type="Pfam" id="PF21771">
    <property type="entry name" value="CFAP58_CC"/>
    <property type="match status" value="1"/>
</dbReference>
<keyword evidence="1 2" id="KW-0175">Coiled coil</keyword>
<dbReference type="PANTHER" id="PTHR32083:SF0">
    <property type="entry name" value="CILIA AND FLAGELLA-ASSOCIATED PROTEIN 58"/>
    <property type="match status" value="1"/>
</dbReference>
<dbReference type="GO" id="GO:0005856">
    <property type="term" value="C:cytoskeleton"/>
    <property type="evidence" value="ECO:0007669"/>
    <property type="project" value="TreeGrafter"/>
</dbReference>
<dbReference type="Proteomes" id="UP000008983">
    <property type="component" value="Unassembled WGS sequence"/>
</dbReference>
<proteinExistence type="predicted"/>
<evidence type="ECO:0000313" key="4">
    <source>
        <dbReference type="EMBL" id="EGR32879.1"/>
    </source>
</evidence>
<dbReference type="OMA" id="CEYLENY"/>
<evidence type="ECO:0000259" key="3">
    <source>
        <dbReference type="Pfam" id="PF21771"/>
    </source>
</evidence>
<dbReference type="eggNOG" id="ENOG502QPV7">
    <property type="taxonomic scope" value="Eukaryota"/>
</dbReference>
<dbReference type="GeneID" id="14909049"/>
<dbReference type="STRING" id="857967.G0QPI0"/>
<organism evidence="4 5">
    <name type="scientific">Ichthyophthirius multifiliis</name>
    <name type="common">White spot disease agent</name>
    <name type="synonym">Ich</name>
    <dbReference type="NCBI Taxonomy" id="5932"/>
    <lineage>
        <taxon>Eukaryota</taxon>
        <taxon>Sar</taxon>
        <taxon>Alveolata</taxon>
        <taxon>Ciliophora</taxon>
        <taxon>Intramacronucleata</taxon>
        <taxon>Oligohymenophorea</taxon>
        <taxon>Hymenostomatida</taxon>
        <taxon>Ophryoglenina</taxon>
        <taxon>Ichthyophthirius</taxon>
    </lineage>
</organism>
<keyword evidence="5" id="KW-1185">Reference proteome</keyword>
<dbReference type="OrthoDB" id="264785at2759"/>
<dbReference type="InterPro" id="IPR049270">
    <property type="entry name" value="CFAP58_CC"/>
</dbReference>
<gene>
    <name evidence="4" type="ORF">IMG5_068180</name>
</gene>
<dbReference type="RefSeq" id="XP_004036865.1">
    <property type="nucleotide sequence ID" value="XM_004036817.1"/>
</dbReference>